<feature type="transmembrane region" description="Helical" evidence="1">
    <location>
        <begin position="109"/>
        <end position="130"/>
    </location>
</feature>
<dbReference type="EMBL" id="JBANRG010000019">
    <property type="protein sequence ID" value="KAK7457751.1"/>
    <property type="molecule type" value="Genomic_DNA"/>
</dbReference>
<organism evidence="2 3">
    <name type="scientific">Marasmiellus scandens</name>
    <dbReference type="NCBI Taxonomy" id="2682957"/>
    <lineage>
        <taxon>Eukaryota</taxon>
        <taxon>Fungi</taxon>
        <taxon>Dikarya</taxon>
        <taxon>Basidiomycota</taxon>
        <taxon>Agaricomycotina</taxon>
        <taxon>Agaricomycetes</taxon>
        <taxon>Agaricomycetidae</taxon>
        <taxon>Agaricales</taxon>
        <taxon>Marasmiineae</taxon>
        <taxon>Omphalotaceae</taxon>
        <taxon>Marasmiellus</taxon>
    </lineage>
</organism>
<evidence type="ECO:0000256" key="1">
    <source>
        <dbReference type="SAM" id="Phobius"/>
    </source>
</evidence>
<dbReference type="Proteomes" id="UP001498398">
    <property type="component" value="Unassembled WGS sequence"/>
</dbReference>
<feature type="transmembrane region" description="Helical" evidence="1">
    <location>
        <begin position="83"/>
        <end position="103"/>
    </location>
</feature>
<reference evidence="2 3" key="1">
    <citation type="submission" date="2024-01" db="EMBL/GenBank/DDBJ databases">
        <title>A draft genome for the cacao thread blight pathogen Marasmiellus scandens.</title>
        <authorList>
            <person name="Baruah I.K."/>
            <person name="Leung J."/>
            <person name="Bukari Y."/>
            <person name="Amoako-Attah I."/>
            <person name="Meinhardt L.W."/>
            <person name="Bailey B.A."/>
            <person name="Cohen S.P."/>
        </authorList>
    </citation>
    <scope>NUCLEOTIDE SEQUENCE [LARGE SCALE GENOMIC DNA]</scope>
    <source>
        <strain evidence="2 3">GH-19</strain>
    </source>
</reference>
<feature type="transmembrane region" description="Helical" evidence="1">
    <location>
        <begin position="56"/>
        <end position="76"/>
    </location>
</feature>
<gene>
    <name evidence="2" type="ORF">VKT23_010090</name>
</gene>
<keyword evidence="1" id="KW-1133">Transmembrane helix</keyword>
<evidence type="ECO:0000313" key="3">
    <source>
        <dbReference type="Proteomes" id="UP001498398"/>
    </source>
</evidence>
<keyword evidence="1" id="KW-0472">Membrane</keyword>
<proteinExistence type="predicted"/>
<comment type="caution">
    <text evidence="2">The sequence shown here is derived from an EMBL/GenBank/DDBJ whole genome shotgun (WGS) entry which is preliminary data.</text>
</comment>
<keyword evidence="1" id="KW-0812">Transmembrane</keyword>
<name>A0ABR1JEN8_9AGAR</name>
<evidence type="ECO:0000313" key="2">
    <source>
        <dbReference type="EMBL" id="KAK7457751.1"/>
    </source>
</evidence>
<feature type="transmembrane region" description="Helical" evidence="1">
    <location>
        <begin position="172"/>
        <end position="193"/>
    </location>
</feature>
<protein>
    <submittedName>
        <fullName evidence="2">Uncharacterized protein</fullName>
    </submittedName>
</protein>
<feature type="transmembrane region" description="Helical" evidence="1">
    <location>
        <begin position="205"/>
        <end position="227"/>
    </location>
</feature>
<accession>A0ABR1JEN8</accession>
<sequence length="262" mass="28749">MPDKLSTDFDVDLFSVAAGGVSYVVASSQFYKAPVAQNFQFTDEASQLVDRPTPTLGILFSLNLFLSDAVVIWRAWVLVNRKCHIVLGILTLGSAVATVLLGVCNTNDVAILNTSIVGLIASLLLLLTNVTATMMITHKFWLSHQASRYPVPLSSSMKPDINAKSQNQAEKILLVLIESGFFYLVMWVSTMVIQFGPFDRTAVNIQIAILPHLIAIYPLLTFLLVACKKSEIDMLAQQSEAKVQALAGKDQEVRCSKITEQN</sequence>
<keyword evidence="3" id="KW-1185">Reference proteome</keyword>